<dbReference type="OrthoDB" id="103349at2759"/>
<comment type="caution">
    <text evidence="2">The sequence shown here is derived from an EMBL/GenBank/DDBJ whole genome shotgun (WGS) entry which is preliminary data.</text>
</comment>
<dbReference type="InterPro" id="IPR052701">
    <property type="entry name" value="GAG_Ulvan_Degrading_Sulfatases"/>
</dbReference>
<proteinExistence type="predicted"/>
<organism evidence="2 3">
    <name type="scientific">Pythium oligandrum</name>
    <name type="common">Mycoparasitic fungus</name>
    <dbReference type="NCBI Taxonomy" id="41045"/>
    <lineage>
        <taxon>Eukaryota</taxon>
        <taxon>Sar</taxon>
        <taxon>Stramenopiles</taxon>
        <taxon>Oomycota</taxon>
        <taxon>Peronosporomycetes</taxon>
        <taxon>Pythiales</taxon>
        <taxon>Pythiaceae</taxon>
        <taxon>Pythium</taxon>
    </lineage>
</organism>
<gene>
    <name evidence="2" type="ORF">Poli38472_009523</name>
</gene>
<feature type="domain" description="Sulfatase N-terminal" evidence="1">
    <location>
        <begin position="13"/>
        <end position="104"/>
    </location>
</feature>
<dbReference type="InterPro" id="IPR017850">
    <property type="entry name" value="Alkaline_phosphatase_core_sf"/>
</dbReference>
<dbReference type="PANTHER" id="PTHR43751:SF3">
    <property type="entry name" value="SULFATASE N-TERMINAL DOMAIN-CONTAINING PROTEIN"/>
    <property type="match status" value="1"/>
</dbReference>
<dbReference type="InterPro" id="IPR000917">
    <property type="entry name" value="Sulfatase_N"/>
</dbReference>
<protein>
    <recommendedName>
        <fullName evidence="1">Sulfatase N-terminal domain-containing protein</fullName>
    </recommendedName>
</protein>
<dbReference type="Proteomes" id="UP000794436">
    <property type="component" value="Unassembled WGS sequence"/>
</dbReference>
<reference evidence="2" key="1">
    <citation type="submission" date="2019-03" db="EMBL/GenBank/DDBJ databases">
        <title>Long read genome sequence of the mycoparasitic Pythium oligandrum ATCC 38472 isolated from sugarbeet rhizosphere.</title>
        <authorList>
            <person name="Gaulin E."/>
        </authorList>
    </citation>
    <scope>NUCLEOTIDE SEQUENCE</scope>
    <source>
        <strain evidence="2">ATCC 38472_TT</strain>
    </source>
</reference>
<evidence type="ECO:0000313" key="2">
    <source>
        <dbReference type="EMBL" id="TMW62030.1"/>
    </source>
</evidence>
<accession>A0A8K1CFX0</accession>
<evidence type="ECO:0000313" key="3">
    <source>
        <dbReference type="Proteomes" id="UP000794436"/>
    </source>
</evidence>
<keyword evidence="3" id="KW-1185">Reference proteome</keyword>
<sequence>MSNKIKKQQEDVQNGGVRQPFFLNHYTISSHMPFDSRPRWFDSEVLPDFSPLYEGHPQAALAKKYVELRYFQDLVMGRFLYRMKAEGVLDDTLVVIVGDHGYAPEFGLSKPYVD</sequence>
<dbReference type="Pfam" id="PF00884">
    <property type="entry name" value="Sulfatase"/>
    <property type="match status" value="1"/>
</dbReference>
<dbReference type="EMBL" id="SPLM01000074">
    <property type="protein sequence ID" value="TMW62030.1"/>
    <property type="molecule type" value="Genomic_DNA"/>
</dbReference>
<dbReference type="PANTHER" id="PTHR43751">
    <property type="entry name" value="SULFATASE"/>
    <property type="match status" value="1"/>
</dbReference>
<dbReference type="SUPFAM" id="SSF53649">
    <property type="entry name" value="Alkaline phosphatase-like"/>
    <property type="match status" value="1"/>
</dbReference>
<name>A0A8K1CFX0_PYTOL</name>
<dbReference type="Gene3D" id="3.40.720.10">
    <property type="entry name" value="Alkaline Phosphatase, subunit A"/>
    <property type="match status" value="1"/>
</dbReference>
<dbReference type="AlphaFoldDB" id="A0A8K1CFX0"/>
<evidence type="ECO:0000259" key="1">
    <source>
        <dbReference type="Pfam" id="PF00884"/>
    </source>
</evidence>